<dbReference type="Proteomes" id="UP001319121">
    <property type="component" value="Chromosome"/>
</dbReference>
<dbReference type="Pfam" id="PF08241">
    <property type="entry name" value="Methyltransf_11"/>
    <property type="match status" value="1"/>
</dbReference>
<keyword evidence="2" id="KW-0808">Transferase</keyword>
<sequence>MPKNTTDFNAQKFTYKEVIEEKISFAGKGLDFYTKVKADFIKLVISKHLSDACRPKVLDIGCGHGFIHPMLHSFGYDVTGVEPAEEVLSLAQMSNPENRYCAYDGQVLPFAEASFDVALAICVMHHVAPSQWAQFLAEARRVLRPGGQIIIFEHNPLNPLTSYVVAHNDIDVGAVLLPHRKLADMLRQAGFENVYARSILFTPFAHHAFRRLDERLGWLPFGAQYYATGTVV</sequence>
<protein>
    <submittedName>
        <fullName evidence="2">Methylase</fullName>
    </submittedName>
</protein>
<organism evidence="2 3">
    <name type="scientific">Ferrigenium kumadai</name>
    <dbReference type="NCBI Taxonomy" id="1682490"/>
    <lineage>
        <taxon>Bacteria</taxon>
        <taxon>Pseudomonadati</taxon>
        <taxon>Pseudomonadota</taxon>
        <taxon>Betaproteobacteria</taxon>
        <taxon>Nitrosomonadales</taxon>
        <taxon>Gallionellaceae</taxon>
        <taxon>Ferrigenium</taxon>
    </lineage>
</organism>
<dbReference type="CDD" id="cd02440">
    <property type="entry name" value="AdoMet_MTases"/>
    <property type="match status" value="1"/>
</dbReference>
<keyword evidence="2" id="KW-0489">Methyltransferase</keyword>
<evidence type="ECO:0000259" key="1">
    <source>
        <dbReference type="Pfam" id="PF08241"/>
    </source>
</evidence>
<dbReference type="PANTHER" id="PTHR42912:SF93">
    <property type="entry name" value="N6-ADENOSINE-METHYLTRANSFERASE TMT1A"/>
    <property type="match status" value="1"/>
</dbReference>
<dbReference type="InterPro" id="IPR013216">
    <property type="entry name" value="Methyltransf_11"/>
</dbReference>
<dbReference type="Gene3D" id="3.40.50.150">
    <property type="entry name" value="Vaccinia Virus protein VP39"/>
    <property type="match status" value="1"/>
</dbReference>
<dbReference type="AlphaFoldDB" id="A0AAN1T2G6"/>
<dbReference type="KEGG" id="fku:FGKAn22_23370"/>
<proteinExistence type="predicted"/>
<dbReference type="SUPFAM" id="SSF53335">
    <property type="entry name" value="S-adenosyl-L-methionine-dependent methyltransferases"/>
    <property type="match status" value="1"/>
</dbReference>
<dbReference type="GO" id="GO:0032259">
    <property type="term" value="P:methylation"/>
    <property type="evidence" value="ECO:0007669"/>
    <property type="project" value="UniProtKB-KW"/>
</dbReference>
<dbReference type="GO" id="GO:0008757">
    <property type="term" value="F:S-adenosylmethionine-dependent methyltransferase activity"/>
    <property type="evidence" value="ECO:0007669"/>
    <property type="project" value="InterPro"/>
</dbReference>
<name>A0AAN1T2G6_9PROT</name>
<accession>A0AAN1T2G6</accession>
<feature type="domain" description="Methyltransferase type 11" evidence="1">
    <location>
        <begin position="58"/>
        <end position="151"/>
    </location>
</feature>
<dbReference type="InterPro" id="IPR050508">
    <property type="entry name" value="Methyltransf_Superfamily"/>
</dbReference>
<dbReference type="EMBL" id="AP019536">
    <property type="protein sequence ID" value="BBJ00645.1"/>
    <property type="molecule type" value="Genomic_DNA"/>
</dbReference>
<dbReference type="InterPro" id="IPR029063">
    <property type="entry name" value="SAM-dependent_MTases_sf"/>
</dbReference>
<dbReference type="RefSeq" id="WP_212785868.1">
    <property type="nucleotide sequence ID" value="NZ_AP019536.1"/>
</dbReference>
<gene>
    <name evidence="2" type="ORF">FGKAn22_23370</name>
</gene>
<evidence type="ECO:0000313" key="3">
    <source>
        <dbReference type="Proteomes" id="UP001319121"/>
    </source>
</evidence>
<evidence type="ECO:0000313" key="2">
    <source>
        <dbReference type="EMBL" id="BBJ00645.1"/>
    </source>
</evidence>
<keyword evidence="3" id="KW-1185">Reference proteome</keyword>
<reference evidence="2 3" key="1">
    <citation type="submission" date="2019-03" db="EMBL/GenBank/DDBJ databases">
        <title>Complete genome sequence of Ferrigenium kumadai strain An22, a microaerophilic iron-oxidizing bacterium isolated from a paddy field soil.</title>
        <authorList>
            <person name="Watanabe T."/>
            <person name="Asakawa S."/>
        </authorList>
    </citation>
    <scope>NUCLEOTIDE SEQUENCE [LARGE SCALE GENOMIC DNA]</scope>
    <source>
        <strain evidence="2 3">An22</strain>
    </source>
</reference>
<dbReference type="PANTHER" id="PTHR42912">
    <property type="entry name" value="METHYLTRANSFERASE"/>
    <property type="match status" value="1"/>
</dbReference>